<dbReference type="GeneTree" id="ENSGT00910000147551"/>
<sequence length="77" mass="8761">INGCWSTVVRRSQWNRPSHGFSPDVTSTERTLTTLAKCPLSHIPSDTLYHLSLQIFSAISSPQCLIYHETSMMWHNS</sequence>
<reference evidence="1" key="1">
    <citation type="submission" date="2025-08" db="UniProtKB">
        <authorList>
            <consortium name="Ensembl"/>
        </authorList>
    </citation>
    <scope>IDENTIFICATION</scope>
</reference>
<protein>
    <submittedName>
        <fullName evidence="1">Uncharacterized protein</fullName>
    </submittedName>
</protein>
<name>A0A8C8YG98_PROSS</name>
<evidence type="ECO:0000313" key="1">
    <source>
        <dbReference type="Ensembl" id="ENSPSMP00000003412.1"/>
    </source>
</evidence>
<evidence type="ECO:0000313" key="2">
    <source>
        <dbReference type="Proteomes" id="UP000694414"/>
    </source>
</evidence>
<dbReference type="AlphaFoldDB" id="A0A8C8YG98"/>
<accession>A0A8C8YG98</accession>
<keyword evidence="2" id="KW-1185">Reference proteome</keyword>
<dbReference type="Proteomes" id="UP000694414">
    <property type="component" value="Unplaced"/>
</dbReference>
<reference evidence="1" key="2">
    <citation type="submission" date="2025-09" db="UniProtKB">
        <authorList>
            <consortium name="Ensembl"/>
        </authorList>
    </citation>
    <scope>IDENTIFICATION</scope>
</reference>
<organism evidence="1 2">
    <name type="scientific">Prolemur simus</name>
    <name type="common">Greater bamboo lemur</name>
    <name type="synonym">Hapalemur simus</name>
    <dbReference type="NCBI Taxonomy" id="1328070"/>
    <lineage>
        <taxon>Eukaryota</taxon>
        <taxon>Metazoa</taxon>
        <taxon>Chordata</taxon>
        <taxon>Craniata</taxon>
        <taxon>Vertebrata</taxon>
        <taxon>Euteleostomi</taxon>
        <taxon>Mammalia</taxon>
        <taxon>Eutheria</taxon>
        <taxon>Euarchontoglires</taxon>
        <taxon>Primates</taxon>
        <taxon>Strepsirrhini</taxon>
        <taxon>Lemuriformes</taxon>
        <taxon>Lemuridae</taxon>
        <taxon>Prolemur</taxon>
    </lineage>
</organism>
<dbReference type="Ensembl" id="ENSPSMT00000004158.1">
    <property type="protein sequence ID" value="ENSPSMP00000003412.1"/>
    <property type="gene ID" value="ENSPSMG00000002802.1"/>
</dbReference>
<proteinExistence type="predicted"/>